<gene>
    <name evidence="1" type="ORF">BCR42DRAFT_421417</name>
</gene>
<sequence length="95" mass="11237">MIVVFVICTRLPIVSQQLYLVTHQHILTLAMFHLVYNQDQRLIIYLFHNILFYSLISNSTNNPLSSTIIYHHRNLLLQHPLPLAFTIKTHCHFIQ</sequence>
<keyword evidence="2" id="KW-1185">Reference proteome</keyword>
<reference evidence="1 2" key="1">
    <citation type="submission" date="2016-07" db="EMBL/GenBank/DDBJ databases">
        <title>Pervasive Adenine N6-methylation of Active Genes in Fungi.</title>
        <authorList>
            <consortium name="DOE Joint Genome Institute"/>
            <person name="Mondo S.J."/>
            <person name="Dannebaum R.O."/>
            <person name="Kuo R.C."/>
            <person name="Labutti K."/>
            <person name="Haridas S."/>
            <person name="Kuo A."/>
            <person name="Salamov A."/>
            <person name="Ahrendt S.R."/>
            <person name="Lipzen A."/>
            <person name="Sullivan W."/>
            <person name="Andreopoulos W.B."/>
            <person name="Clum A."/>
            <person name="Lindquist E."/>
            <person name="Daum C."/>
            <person name="Ramamoorthy G.K."/>
            <person name="Gryganskyi A."/>
            <person name="Culley D."/>
            <person name="Magnuson J.K."/>
            <person name="James T.Y."/>
            <person name="O'Malley M.A."/>
            <person name="Stajich J.E."/>
            <person name="Spatafora J.W."/>
            <person name="Visel A."/>
            <person name="Grigoriev I.V."/>
        </authorList>
    </citation>
    <scope>NUCLEOTIDE SEQUENCE [LARGE SCALE GENOMIC DNA]</scope>
    <source>
        <strain evidence="1 2">NRRL 1336</strain>
    </source>
</reference>
<dbReference type="Proteomes" id="UP000193560">
    <property type="component" value="Unassembled WGS sequence"/>
</dbReference>
<dbReference type="AlphaFoldDB" id="A0A1X2I8K9"/>
<accession>A0A1X2I8K9</accession>
<dbReference type="EMBL" id="MCGE01000021">
    <property type="protein sequence ID" value="ORZ11616.1"/>
    <property type="molecule type" value="Genomic_DNA"/>
</dbReference>
<evidence type="ECO:0000313" key="2">
    <source>
        <dbReference type="Proteomes" id="UP000193560"/>
    </source>
</evidence>
<protein>
    <submittedName>
        <fullName evidence="1">Uncharacterized protein</fullName>
    </submittedName>
</protein>
<evidence type="ECO:0000313" key="1">
    <source>
        <dbReference type="EMBL" id="ORZ11616.1"/>
    </source>
</evidence>
<proteinExistence type="predicted"/>
<organism evidence="1 2">
    <name type="scientific">Absidia repens</name>
    <dbReference type="NCBI Taxonomy" id="90262"/>
    <lineage>
        <taxon>Eukaryota</taxon>
        <taxon>Fungi</taxon>
        <taxon>Fungi incertae sedis</taxon>
        <taxon>Mucoromycota</taxon>
        <taxon>Mucoromycotina</taxon>
        <taxon>Mucoromycetes</taxon>
        <taxon>Mucorales</taxon>
        <taxon>Cunninghamellaceae</taxon>
        <taxon>Absidia</taxon>
    </lineage>
</organism>
<name>A0A1X2I8K9_9FUNG</name>
<comment type="caution">
    <text evidence="1">The sequence shown here is derived from an EMBL/GenBank/DDBJ whole genome shotgun (WGS) entry which is preliminary data.</text>
</comment>